<comment type="caution">
    <text evidence="1">The sequence shown here is derived from an EMBL/GenBank/DDBJ whole genome shotgun (WGS) entry which is preliminary data.</text>
</comment>
<dbReference type="Proteomes" id="UP001162992">
    <property type="component" value="Chromosome 6"/>
</dbReference>
<proteinExistence type="predicted"/>
<keyword evidence="2" id="KW-1185">Reference proteome</keyword>
<organism evidence="1 2">
    <name type="scientific">Diphasiastrum complanatum</name>
    <name type="common">Issler's clubmoss</name>
    <name type="synonym">Lycopodium complanatum</name>
    <dbReference type="NCBI Taxonomy" id="34168"/>
    <lineage>
        <taxon>Eukaryota</taxon>
        <taxon>Viridiplantae</taxon>
        <taxon>Streptophyta</taxon>
        <taxon>Embryophyta</taxon>
        <taxon>Tracheophyta</taxon>
        <taxon>Lycopodiopsida</taxon>
        <taxon>Lycopodiales</taxon>
        <taxon>Lycopodiaceae</taxon>
        <taxon>Lycopodioideae</taxon>
        <taxon>Diphasiastrum</taxon>
    </lineage>
</organism>
<reference evidence="2" key="1">
    <citation type="journal article" date="2024" name="Proc. Natl. Acad. Sci. U.S.A.">
        <title>Extraordinary preservation of gene collinearity over three hundred million years revealed in homosporous lycophytes.</title>
        <authorList>
            <person name="Li C."/>
            <person name="Wickell D."/>
            <person name="Kuo L.Y."/>
            <person name="Chen X."/>
            <person name="Nie B."/>
            <person name="Liao X."/>
            <person name="Peng D."/>
            <person name="Ji J."/>
            <person name="Jenkins J."/>
            <person name="Williams M."/>
            <person name="Shu S."/>
            <person name="Plott C."/>
            <person name="Barry K."/>
            <person name="Rajasekar S."/>
            <person name="Grimwood J."/>
            <person name="Han X."/>
            <person name="Sun S."/>
            <person name="Hou Z."/>
            <person name="He W."/>
            <person name="Dai G."/>
            <person name="Sun C."/>
            <person name="Schmutz J."/>
            <person name="Leebens-Mack J.H."/>
            <person name="Li F.W."/>
            <person name="Wang L."/>
        </authorList>
    </citation>
    <scope>NUCLEOTIDE SEQUENCE [LARGE SCALE GENOMIC DNA]</scope>
    <source>
        <strain evidence="2">cv. PW_Plant_1</strain>
    </source>
</reference>
<gene>
    <name evidence="1" type="ORF">O6H91_06G076500</name>
</gene>
<protein>
    <submittedName>
        <fullName evidence="1">Uncharacterized protein</fullName>
    </submittedName>
</protein>
<sequence>MSYYPAEEEVSGRPRLNLQPKGASADAAPSAATRSSKVWTSLDNTVKATKKDAFKPNPFGAARPREQVIAEREGKKETEVLQEQAKKEWTPTVVLTESQREEKKAAEAELSFAISELEKEVDSVKLADLREELALKERKLEELLLSFEKMAVQSAQSGGSRRPYEKRRDDNRMPGANPAGYGDSQDGYARFSRSHGRDNERTGSYGDAWAGGKGRSNPSQCYTCGEIGHFSRDCPNSGMGGSGSRGGYGGSFGGGRGGGGRQCYTCGEEGHISRECPHNPGAYGASSYAGQPAYGSGYAPGEGGNGYQEYGTGNYGGSQAGGYSTGGYEDRNAYAGGQGAYHGRGGDW</sequence>
<dbReference type="EMBL" id="CM055097">
    <property type="protein sequence ID" value="KAJ7552916.1"/>
    <property type="molecule type" value="Genomic_DNA"/>
</dbReference>
<accession>A0ACC2DF84</accession>
<evidence type="ECO:0000313" key="2">
    <source>
        <dbReference type="Proteomes" id="UP001162992"/>
    </source>
</evidence>
<evidence type="ECO:0000313" key="1">
    <source>
        <dbReference type="EMBL" id="KAJ7552916.1"/>
    </source>
</evidence>
<name>A0ACC2DF84_DIPCM</name>